<gene>
    <name evidence="2" type="ORF">FGW20_10290</name>
</gene>
<accession>A0ABT8M497</accession>
<organism evidence="2 3">
    <name type="scientific">Methanoculleus methanifontis</name>
    <dbReference type="NCBI Taxonomy" id="2584086"/>
    <lineage>
        <taxon>Archaea</taxon>
        <taxon>Methanobacteriati</taxon>
        <taxon>Methanobacteriota</taxon>
        <taxon>Stenosarchaea group</taxon>
        <taxon>Methanomicrobia</taxon>
        <taxon>Methanomicrobiales</taxon>
        <taxon>Methanomicrobiaceae</taxon>
        <taxon>Methanoculleus</taxon>
    </lineage>
</organism>
<dbReference type="Pfam" id="PF01814">
    <property type="entry name" value="Hemerythrin"/>
    <property type="match status" value="1"/>
</dbReference>
<evidence type="ECO:0000313" key="3">
    <source>
        <dbReference type="Proteomes" id="UP001168423"/>
    </source>
</evidence>
<comment type="caution">
    <text evidence="2">The sequence shown here is derived from an EMBL/GenBank/DDBJ whole genome shotgun (WGS) entry which is preliminary data.</text>
</comment>
<sequence length="145" mass="16956">MPQILELIREDHDLIRGLFDELESNPETRDVRCITLRRELPGHMYAEEATLYTHLRDRVPGEIRQSLDEHTGVKETLTRFEKIPLRDDAWMPALVDLRERVEAHFASEEGEVFALAEEHLDRGDLFALSERFEREKVAAARYVTV</sequence>
<dbReference type="PANTHER" id="PTHR35585">
    <property type="entry name" value="HHE DOMAIN PROTEIN (AFU_ORTHOLOGUE AFUA_4G00730)"/>
    <property type="match status" value="1"/>
</dbReference>
<evidence type="ECO:0000259" key="1">
    <source>
        <dbReference type="Pfam" id="PF01814"/>
    </source>
</evidence>
<reference evidence="2" key="1">
    <citation type="submission" date="2019-05" db="EMBL/GenBank/DDBJ databases">
        <title>Isolation and characterization of methanogens from the cold seep sediment at Four-Way Closure Ridge.</title>
        <authorList>
            <person name="You Y.-T."/>
            <person name="Chen S.-C."/>
            <person name="Zhang W.-L."/>
            <person name="Lai M.-C."/>
        </authorList>
    </citation>
    <scope>NUCLEOTIDE SEQUENCE</scope>
    <source>
        <strain evidence="2">FWC-SCC3</strain>
    </source>
</reference>
<evidence type="ECO:0000313" key="2">
    <source>
        <dbReference type="EMBL" id="MDN7013420.1"/>
    </source>
</evidence>
<dbReference type="EMBL" id="VCYI01000013">
    <property type="protein sequence ID" value="MDN7013420.1"/>
    <property type="molecule type" value="Genomic_DNA"/>
</dbReference>
<name>A0ABT8M497_9EURY</name>
<dbReference type="Proteomes" id="UP001168423">
    <property type="component" value="Unassembled WGS sequence"/>
</dbReference>
<proteinExistence type="predicted"/>
<dbReference type="InterPro" id="IPR012312">
    <property type="entry name" value="Hemerythrin-like"/>
</dbReference>
<keyword evidence="3" id="KW-1185">Reference proteome</keyword>
<dbReference type="PANTHER" id="PTHR35585:SF1">
    <property type="entry name" value="HHE DOMAIN PROTEIN (AFU_ORTHOLOGUE AFUA_4G00730)"/>
    <property type="match status" value="1"/>
</dbReference>
<dbReference type="RefSeq" id="WP_301678015.1">
    <property type="nucleotide sequence ID" value="NZ_VCYI01000013.1"/>
</dbReference>
<feature type="domain" description="Hemerythrin-like" evidence="1">
    <location>
        <begin position="4"/>
        <end position="116"/>
    </location>
</feature>
<protein>
    <submittedName>
        <fullName evidence="2">Hemerythrin domain-containing protein</fullName>
    </submittedName>
</protein>
<dbReference type="Gene3D" id="1.20.120.520">
    <property type="entry name" value="nmb1532 protein domain like"/>
    <property type="match status" value="1"/>
</dbReference>